<proteinExistence type="predicted"/>
<organism evidence="1 2">
    <name type="scientific">Ascaris lumbricoides</name>
    <name type="common">Giant roundworm</name>
    <dbReference type="NCBI Taxonomy" id="6252"/>
    <lineage>
        <taxon>Eukaryota</taxon>
        <taxon>Metazoa</taxon>
        <taxon>Ecdysozoa</taxon>
        <taxon>Nematoda</taxon>
        <taxon>Chromadorea</taxon>
        <taxon>Rhabditida</taxon>
        <taxon>Spirurina</taxon>
        <taxon>Ascaridomorpha</taxon>
        <taxon>Ascaridoidea</taxon>
        <taxon>Ascarididae</taxon>
        <taxon>Ascaris</taxon>
    </lineage>
</organism>
<reference evidence="2" key="1">
    <citation type="submission" date="2023-03" db="UniProtKB">
        <authorList>
            <consortium name="WormBaseParasite"/>
        </authorList>
    </citation>
    <scope>IDENTIFICATION</scope>
</reference>
<sequence length="165" mass="19042">MRLPTHSVVIDLSIKRCGSPRTSRPLHAFDPMVDEPSYDTCPPHYSVKLPRPKRSAPYSEANRLNRFRLHRKRALFSLSLVGKLVELRSYWPSQLREIVWLSESLFDVNHFKFLKYPPVKTVAIGKLLAIQLTLMVLGAERREFPECKCFAIINGSLENEPLKLL</sequence>
<dbReference type="Proteomes" id="UP000036681">
    <property type="component" value="Unplaced"/>
</dbReference>
<dbReference type="AlphaFoldDB" id="A0A9J2P2W9"/>
<evidence type="ECO:0000313" key="1">
    <source>
        <dbReference type="Proteomes" id="UP000036681"/>
    </source>
</evidence>
<dbReference type="WBParaSite" id="ALUE_0000418501-mRNA-1">
    <property type="protein sequence ID" value="ALUE_0000418501-mRNA-1"/>
    <property type="gene ID" value="ALUE_0000418501"/>
</dbReference>
<protein>
    <submittedName>
        <fullName evidence="2">Cyclin N-terminal domain-containing protein</fullName>
    </submittedName>
</protein>
<accession>A0A9J2P2W9</accession>
<keyword evidence="1" id="KW-1185">Reference proteome</keyword>
<evidence type="ECO:0000313" key="2">
    <source>
        <dbReference type="WBParaSite" id="ALUE_0000418501-mRNA-1"/>
    </source>
</evidence>
<name>A0A9J2P2W9_ASCLU</name>